<dbReference type="InterPro" id="IPR036396">
    <property type="entry name" value="Cyt_P450_sf"/>
</dbReference>
<keyword evidence="5 11" id="KW-0479">Metal-binding</keyword>
<comment type="similarity">
    <text evidence="2 12">Belongs to the cytochrome P450 family.</text>
</comment>
<dbReference type="InterPro" id="IPR017972">
    <property type="entry name" value="Cyt_P450_CS"/>
</dbReference>
<sequence>MEESWSTTTSASACIVLIVLLTLTCAWWVLNWLWLRPKRLERLLRDQGLQGKPYRLFNGDLKQIMKMQKEVTSKPMKLSHDIAPRVFSYHLQSVIKHGKNPFIWFGRKPRVIITEPELIKEVLNKIYAFPKPDTNPLVKLVATGLINYEGEKWNKHRRIVSPAFNMEKLKNMLPIFFNSCNDLIIKWEEMSSDGSCEIDLWPFLQNLTSDVIARAAFGSSYEEGRRIFELLKEQAQLAAQSMMKDYIPGWRLILLIYEFIPTAMHRRMKEINREIKASLTDLINKKEKALEVGETTENDLLCLLLESNHKEIEEHGNSKTIGMSIEEVIEECKLFYFAGQETTSILLVWTMVILSMHPDWQARAREEVLQVFGKQKPDFLVLSHLKIVTMILNEVLRLYSAVIGLNRNVDEDVKLGNLSLPAGVQVSLPIIMVHHNPELWGDDADSFNPERFSEGVLKTTNGRVSFFPFGWGPRVCIGQNFSMLEAKMALSMILQHFTFELSPAYAHAPVSVITLKPQYGAHVILRKLQV</sequence>
<evidence type="ECO:0000313" key="14">
    <source>
        <dbReference type="Proteomes" id="UP000087766"/>
    </source>
</evidence>
<dbReference type="GO" id="GO:0016705">
    <property type="term" value="F:oxidoreductase activity, acting on paired donors, with incorporation or reduction of molecular oxygen"/>
    <property type="evidence" value="ECO:0007669"/>
    <property type="project" value="InterPro"/>
</dbReference>
<evidence type="ECO:0000256" key="1">
    <source>
        <dbReference type="ARBA" id="ARBA00004167"/>
    </source>
</evidence>
<keyword evidence="8 11" id="KW-0408">Iron</keyword>
<dbReference type="Gene3D" id="1.10.630.10">
    <property type="entry name" value="Cytochrome P450"/>
    <property type="match status" value="1"/>
</dbReference>
<dbReference type="FunFam" id="1.10.630.10:FF:000029">
    <property type="entry name" value="Cytochrome P450 734A1"/>
    <property type="match status" value="1"/>
</dbReference>
<dbReference type="InterPro" id="IPR001128">
    <property type="entry name" value="Cyt_P450"/>
</dbReference>
<comment type="cofactor">
    <cofactor evidence="11">
        <name>heme</name>
        <dbReference type="ChEBI" id="CHEBI:30413"/>
    </cofactor>
</comment>
<evidence type="ECO:0000256" key="5">
    <source>
        <dbReference type="ARBA" id="ARBA00022723"/>
    </source>
</evidence>
<dbReference type="KEGG" id="vra:106757247"/>
<dbReference type="OrthoDB" id="1470350at2759"/>
<dbReference type="STRING" id="3916.A0A1S3TNM7"/>
<proteinExistence type="inferred from homology"/>
<reference evidence="14" key="1">
    <citation type="journal article" date="2014" name="Nat. Commun.">
        <title>Genome sequence of mungbean and insights into evolution within Vigna species.</title>
        <authorList>
            <person name="Kang Y.J."/>
            <person name="Kim S.K."/>
            <person name="Kim M.Y."/>
            <person name="Lestari P."/>
            <person name="Kim K.H."/>
            <person name="Ha B.K."/>
            <person name="Jun T.H."/>
            <person name="Hwang W.J."/>
            <person name="Lee T."/>
            <person name="Lee J."/>
            <person name="Shim S."/>
            <person name="Yoon M.Y."/>
            <person name="Jang Y.E."/>
            <person name="Han K.S."/>
            <person name="Taeprayoon P."/>
            <person name="Yoon N."/>
            <person name="Somta P."/>
            <person name="Tanya P."/>
            <person name="Kim K.S."/>
            <person name="Gwag J.G."/>
            <person name="Moon J.K."/>
            <person name="Lee Y.H."/>
            <person name="Park B.S."/>
            <person name="Bombarely A."/>
            <person name="Doyle J.J."/>
            <person name="Jackson S.A."/>
            <person name="Schafleitner R."/>
            <person name="Srinives P."/>
            <person name="Varshney R.K."/>
            <person name="Lee S.H."/>
        </authorList>
    </citation>
    <scope>NUCLEOTIDE SEQUENCE [LARGE SCALE GENOMIC DNA]</scope>
    <source>
        <strain evidence="14">cv. VC1973A</strain>
    </source>
</reference>
<keyword evidence="4 13" id="KW-0812">Transmembrane</keyword>
<evidence type="ECO:0000256" key="12">
    <source>
        <dbReference type="RuleBase" id="RU000461"/>
    </source>
</evidence>
<evidence type="ECO:0000313" key="15">
    <source>
        <dbReference type="RefSeq" id="XP_014495361.1"/>
    </source>
</evidence>
<dbReference type="PANTHER" id="PTHR24282:SF255">
    <property type="entry name" value="CYTOCHROME P450 72A11-RELATED"/>
    <property type="match status" value="1"/>
</dbReference>
<dbReference type="GO" id="GO:0016020">
    <property type="term" value="C:membrane"/>
    <property type="evidence" value="ECO:0007669"/>
    <property type="project" value="UniProtKB-SubCell"/>
</dbReference>
<evidence type="ECO:0000256" key="9">
    <source>
        <dbReference type="ARBA" id="ARBA00023033"/>
    </source>
</evidence>
<dbReference type="AlphaFoldDB" id="A0A1S3TNM7"/>
<dbReference type="GO" id="GO:0005506">
    <property type="term" value="F:iron ion binding"/>
    <property type="evidence" value="ECO:0007669"/>
    <property type="project" value="InterPro"/>
</dbReference>
<dbReference type="RefSeq" id="XP_014495361.1">
    <property type="nucleotide sequence ID" value="XM_014639875.2"/>
</dbReference>
<dbReference type="GO" id="GO:0020037">
    <property type="term" value="F:heme binding"/>
    <property type="evidence" value="ECO:0007669"/>
    <property type="project" value="InterPro"/>
</dbReference>
<organism evidence="14 15">
    <name type="scientific">Vigna radiata var. radiata</name>
    <name type="common">Mung bean</name>
    <name type="synonym">Phaseolus aureus</name>
    <dbReference type="NCBI Taxonomy" id="3916"/>
    <lineage>
        <taxon>Eukaryota</taxon>
        <taxon>Viridiplantae</taxon>
        <taxon>Streptophyta</taxon>
        <taxon>Embryophyta</taxon>
        <taxon>Tracheophyta</taxon>
        <taxon>Spermatophyta</taxon>
        <taxon>Magnoliopsida</taxon>
        <taxon>eudicotyledons</taxon>
        <taxon>Gunneridae</taxon>
        <taxon>Pentapetalae</taxon>
        <taxon>rosids</taxon>
        <taxon>fabids</taxon>
        <taxon>Fabales</taxon>
        <taxon>Fabaceae</taxon>
        <taxon>Papilionoideae</taxon>
        <taxon>50 kb inversion clade</taxon>
        <taxon>NPAAA clade</taxon>
        <taxon>indigoferoid/millettioid clade</taxon>
        <taxon>Phaseoleae</taxon>
        <taxon>Vigna</taxon>
    </lineage>
</organism>
<dbReference type="Proteomes" id="UP000087766">
    <property type="component" value="Chromosome 3"/>
</dbReference>
<keyword evidence="9 12" id="KW-0503">Monooxygenase</keyword>
<dbReference type="GO" id="GO:0004497">
    <property type="term" value="F:monooxygenase activity"/>
    <property type="evidence" value="ECO:0007669"/>
    <property type="project" value="UniProtKB-KW"/>
</dbReference>
<gene>
    <name evidence="15" type="primary">LOC106757247</name>
</gene>
<keyword evidence="10 13" id="KW-0472">Membrane</keyword>
<evidence type="ECO:0000256" key="4">
    <source>
        <dbReference type="ARBA" id="ARBA00022692"/>
    </source>
</evidence>
<evidence type="ECO:0000256" key="10">
    <source>
        <dbReference type="ARBA" id="ARBA00023136"/>
    </source>
</evidence>
<dbReference type="CDD" id="cd20642">
    <property type="entry name" value="CYP72"/>
    <property type="match status" value="1"/>
</dbReference>
<evidence type="ECO:0000256" key="8">
    <source>
        <dbReference type="ARBA" id="ARBA00023004"/>
    </source>
</evidence>
<accession>A0A1S3TNM7</accession>
<dbReference type="Pfam" id="PF00067">
    <property type="entry name" value="p450"/>
    <property type="match status" value="1"/>
</dbReference>
<dbReference type="PRINTS" id="PR00385">
    <property type="entry name" value="P450"/>
</dbReference>
<evidence type="ECO:0000256" key="2">
    <source>
        <dbReference type="ARBA" id="ARBA00010617"/>
    </source>
</evidence>
<keyword evidence="3 11" id="KW-0349">Heme</keyword>
<keyword evidence="6 13" id="KW-1133">Transmembrane helix</keyword>
<dbReference type="SUPFAM" id="SSF48264">
    <property type="entry name" value="Cytochrome P450"/>
    <property type="match status" value="1"/>
</dbReference>
<dbReference type="PRINTS" id="PR00463">
    <property type="entry name" value="EP450I"/>
</dbReference>
<reference evidence="15" key="2">
    <citation type="submission" date="2025-08" db="UniProtKB">
        <authorList>
            <consortium name="RefSeq"/>
        </authorList>
    </citation>
    <scope>IDENTIFICATION</scope>
    <source>
        <tissue evidence="15">Leaf</tissue>
    </source>
</reference>
<feature type="binding site" description="axial binding residue" evidence="11">
    <location>
        <position position="476"/>
    </location>
    <ligand>
        <name>heme</name>
        <dbReference type="ChEBI" id="CHEBI:30413"/>
    </ligand>
    <ligandPart>
        <name>Fe</name>
        <dbReference type="ChEBI" id="CHEBI:18248"/>
    </ligandPart>
</feature>
<dbReference type="PANTHER" id="PTHR24282">
    <property type="entry name" value="CYTOCHROME P450 FAMILY MEMBER"/>
    <property type="match status" value="1"/>
</dbReference>
<name>A0A1S3TNM7_VIGRR</name>
<dbReference type="PROSITE" id="PS00086">
    <property type="entry name" value="CYTOCHROME_P450"/>
    <property type="match status" value="1"/>
</dbReference>
<comment type="subcellular location">
    <subcellularLocation>
        <location evidence="1">Membrane</location>
        <topology evidence="1">Single-pass membrane protein</topology>
    </subcellularLocation>
</comment>
<dbReference type="InterPro" id="IPR050665">
    <property type="entry name" value="Cytochrome_P450_Monooxygen"/>
</dbReference>
<evidence type="ECO:0000256" key="6">
    <source>
        <dbReference type="ARBA" id="ARBA00022989"/>
    </source>
</evidence>
<evidence type="ECO:0000256" key="3">
    <source>
        <dbReference type="ARBA" id="ARBA00022617"/>
    </source>
</evidence>
<evidence type="ECO:0000256" key="7">
    <source>
        <dbReference type="ARBA" id="ARBA00023002"/>
    </source>
</evidence>
<evidence type="ECO:0000256" key="13">
    <source>
        <dbReference type="SAM" id="Phobius"/>
    </source>
</evidence>
<dbReference type="GeneID" id="106757247"/>
<dbReference type="InterPro" id="IPR002401">
    <property type="entry name" value="Cyt_P450_E_grp-I"/>
</dbReference>
<keyword evidence="14" id="KW-1185">Reference proteome</keyword>
<keyword evidence="7 12" id="KW-0560">Oxidoreductase</keyword>
<protein>
    <submittedName>
        <fullName evidence="15">Cytochrome P450 CYP72A219 isoform X2</fullName>
    </submittedName>
</protein>
<evidence type="ECO:0000256" key="11">
    <source>
        <dbReference type="PIRSR" id="PIRSR602401-1"/>
    </source>
</evidence>
<feature type="transmembrane region" description="Helical" evidence="13">
    <location>
        <begin position="15"/>
        <end position="35"/>
    </location>
</feature>